<organism evidence="2 3">
    <name type="scientific">Pseudaquabacterium pictum</name>
    <dbReference type="NCBI Taxonomy" id="2315236"/>
    <lineage>
        <taxon>Bacteria</taxon>
        <taxon>Pseudomonadati</taxon>
        <taxon>Pseudomonadota</taxon>
        <taxon>Betaproteobacteria</taxon>
        <taxon>Burkholderiales</taxon>
        <taxon>Sphaerotilaceae</taxon>
        <taxon>Pseudaquabacterium</taxon>
    </lineage>
</organism>
<feature type="region of interest" description="Disordered" evidence="1">
    <location>
        <begin position="130"/>
        <end position="152"/>
    </location>
</feature>
<gene>
    <name evidence="2" type="ORF">AQPW35_46120</name>
</gene>
<evidence type="ECO:0000313" key="3">
    <source>
        <dbReference type="Proteomes" id="UP000301751"/>
    </source>
</evidence>
<dbReference type="Proteomes" id="UP000301751">
    <property type="component" value="Unassembled WGS sequence"/>
</dbReference>
<reference evidence="3" key="1">
    <citation type="submission" date="2019-03" db="EMBL/GenBank/DDBJ databases">
        <title>Aquabacterium pictum sp.nov., the first bacteriochlorophyll a-containing freshwater bacterium in the genus Aquabacterium of the class Betaproteobacteria.</title>
        <authorList>
            <person name="Hirose S."/>
            <person name="Tank M."/>
            <person name="Hara E."/>
            <person name="Tamaki H."/>
            <person name="Takaichi S."/>
            <person name="Haruta S."/>
            <person name="Hanada S."/>
        </authorList>
    </citation>
    <scope>NUCLEOTIDE SEQUENCE [LARGE SCALE GENOMIC DNA]</scope>
    <source>
        <strain evidence="3">W35</strain>
    </source>
</reference>
<dbReference type="EMBL" id="BJCL01000017">
    <property type="protein sequence ID" value="GCL65531.1"/>
    <property type="molecule type" value="Genomic_DNA"/>
</dbReference>
<evidence type="ECO:0000313" key="2">
    <source>
        <dbReference type="EMBL" id="GCL65531.1"/>
    </source>
</evidence>
<dbReference type="AlphaFoldDB" id="A0A480AVW1"/>
<sequence>MNGQSSGRKNFSAWERGRMHHEAIRQGVYPARGPSRTACASTWRAHRARHSRSSCHPKWLPQLLSRLKLQERRAKPLADAIQQDQQGLPHWARSLAGSLAGRPSNRAAADVSANLIGEPPVQKAIELTRTPHDQSAQAGLVAGRGIRPPGPD</sequence>
<accession>A0A480AVW1</accession>
<comment type="caution">
    <text evidence="2">The sequence shown here is derived from an EMBL/GenBank/DDBJ whole genome shotgun (WGS) entry which is preliminary data.</text>
</comment>
<proteinExistence type="predicted"/>
<keyword evidence="3" id="KW-1185">Reference proteome</keyword>
<evidence type="ECO:0000256" key="1">
    <source>
        <dbReference type="SAM" id="MobiDB-lite"/>
    </source>
</evidence>
<name>A0A480AVW1_9BURK</name>
<protein>
    <submittedName>
        <fullName evidence="2">Uncharacterized protein</fullName>
    </submittedName>
</protein>